<dbReference type="InterPro" id="IPR036653">
    <property type="entry name" value="CinA-like_C"/>
</dbReference>
<dbReference type="NCBIfam" id="NF001813">
    <property type="entry name" value="PRK00549.1"/>
    <property type="match status" value="1"/>
</dbReference>
<dbReference type="NCBIfam" id="TIGR00199">
    <property type="entry name" value="PncC_domain"/>
    <property type="match status" value="1"/>
</dbReference>
<dbReference type="NCBIfam" id="TIGR00177">
    <property type="entry name" value="molyb_syn"/>
    <property type="match status" value="1"/>
</dbReference>
<evidence type="ECO:0000259" key="2">
    <source>
        <dbReference type="SMART" id="SM00852"/>
    </source>
</evidence>
<proteinExistence type="inferred from homology"/>
<dbReference type="SUPFAM" id="SSF53218">
    <property type="entry name" value="Molybdenum cofactor biosynthesis proteins"/>
    <property type="match status" value="1"/>
</dbReference>
<dbReference type="Proteomes" id="UP000199689">
    <property type="component" value="Unassembled WGS sequence"/>
</dbReference>
<evidence type="ECO:0000256" key="1">
    <source>
        <dbReference type="HAMAP-Rule" id="MF_00226"/>
    </source>
</evidence>
<dbReference type="SUPFAM" id="SSF142433">
    <property type="entry name" value="CinA-like"/>
    <property type="match status" value="1"/>
</dbReference>
<dbReference type="OrthoDB" id="9801454at2"/>
<dbReference type="PANTHER" id="PTHR13939">
    <property type="entry name" value="NICOTINAMIDE-NUCLEOTIDE AMIDOHYDROLASE PNCC"/>
    <property type="match status" value="1"/>
</dbReference>
<dbReference type="GeneID" id="87755466"/>
<dbReference type="RefSeq" id="WP_091363341.1">
    <property type="nucleotide sequence ID" value="NZ_FMXA01000005.1"/>
</dbReference>
<dbReference type="SMART" id="SM00852">
    <property type="entry name" value="MoCF_biosynth"/>
    <property type="match status" value="1"/>
</dbReference>
<evidence type="ECO:0000313" key="4">
    <source>
        <dbReference type="Proteomes" id="UP000199689"/>
    </source>
</evidence>
<feature type="domain" description="MoaB/Mog" evidence="2">
    <location>
        <begin position="4"/>
        <end position="171"/>
    </location>
</feature>
<accession>A0A1G5V6V2</accession>
<dbReference type="InterPro" id="IPR008136">
    <property type="entry name" value="CinA_C"/>
</dbReference>
<dbReference type="PANTHER" id="PTHR13939:SF0">
    <property type="entry name" value="NMN AMIDOHYDROLASE-LIKE PROTEIN YFAY"/>
    <property type="match status" value="1"/>
</dbReference>
<organism evidence="3 4">
    <name type="scientific">Allisonella histaminiformans</name>
    <dbReference type="NCBI Taxonomy" id="209880"/>
    <lineage>
        <taxon>Bacteria</taxon>
        <taxon>Bacillati</taxon>
        <taxon>Bacillota</taxon>
        <taxon>Negativicutes</taxon>
        <taxon>Veillonellales</taxon>
        <taxon>Veillonellaceae</taxon>
        <taxon>Allisonella</taxon>
    </lineage>
</organism>
<dbReference type="Gene3D" id="3.40.980.10">
    <property type="entry name" value="MoaB/Mog-like domain"/>
    <property type="match status" value="1"/>
</dbReference>
<dbReference type="EMBL" id="FMXA01000005">
    <property type="protein sequence ID" value="SDA41631.1"/>
    <property type="molecule type" value="Genomic_DNA"/>
</dbReference>
<sequence length="417" mass="46001">MIVEIITTGTELLLGEIVNENSCWLARFLNEHGYTVAYMTTVGDNPDRMKNAFITALGRADIVITSGGLGSTLGDITKKAGASAMGLSLVHVESEYKRLCAHYEHIGRPMSPQLDRQAWFCKGAFILKNDVGTASGSAVTYNGKTLIHLPGPPFEMKIMAQRYMMPWMEKRFGNQGIIRSVVLSVTGMGEPQVESLLMDLLKKQSNPTIALLARPGFIAVRVTAWGKDGEEALDRMEPVIREIEKRIPEHTTVREQGIHPVLAEELKKRELVLCAAESCTGGLIGKLMTDYPGSSSYFKGSCVTYWNEAKEHILGVKKETLDKYTAVSAETAREMAEGARKLYGAHLAVSTTGYAGPGQGERGEDPGLVYIAVSGEAGTRVYKEKFLGDRNNVRMGAAEKAMYRVWQYIHLFNIRRQ</sequence>
<comment type="similarity">
    <text evidence="1">Belongs to the CinA family.</text>
</comment>
<dbReference type="PIRSF" id="PIRSF006728">
    <property type="entry name" value="CinA"/>
    <property type="match status" value="1"/>
</dbReference>
<dbReference type="Gene3D" id="3.90.950.20">
    <property type="entry name" value="CinA-like"/>
    <property type="match status" value="1"/>
</dbReference>
<dbReference type="InterPro" id="IPR008135">
    <property type="entry name" value="Competence-induced_CinA"/>
</dbReference>
<dbReference type="AlphaFoldDB" id="A0A1G5V6V2"/>
<dbReference type="InterPro" id="IPR001453">
    <property type="entry name" value="MoaB/Mog_dom"/>
</dbReference>
<dbReference type="HAMAP" id="MF_00226_B">
    <property type="entry name" value="CinA_B"/>
    <property type="match status" value="1"/>
</dbReference>
<keyword evidence="4" id="KW-1185">Reference proteome</keyword>
<evidence type="ECO:0000313" key="3">
    <source>
        <dbReference type="EMBL" id="SDA41631.1"/>
    </source>
</evidence>
<protein>
    <recommendedName>
        <fullName evidence="1">Putative competence-damage inducible protein</fullName>
    </recommendedName>
</protein>
<dbReference type="Pfam" id="PF02464">
    <property type="entry name" value="CinA"/>
    <property type="match status" value="1"/>
</dbReference>
<dbReference type="InterPro" id="IPR050101">
    <property type="entry name" value="CinA"/>
</dbReference>
<dbReference type="Gene3D" id="3.30.70.2860">
    <property type="match status" value="1"/>
</dbReference>
<dbReference type="InterPro" id="IPR041424">
    <property type="entry name" value="CinA_KH"/>
</dbReference>
<dbReference type="Pfam" id="PF00994">
    <property type="entry name" value="MoCF_biosynth"/>
    <property type="match status" value="1"/>
</dbReference>
<dbReference type="Pfam" id="PF18146">
    <property type="entry name" value="CinA_KH"/>
    <property type="match status" value="1"/>
</dbReference>
<name>A0A1G5V6V2_9FIRM</name>
<dbReference type="CDD" id="cd00885">
    <property type="entry name" value="cinA"/>
    <property type="match status" value="1"/>
</dbReference>
<dbReference type="STRING" id="209880.SAMN02910343_00420"/>
<reference evidence="3 4" key="1">
    <citation type="submission" date="2016-10" db="EMBL/GenBank/DDBJ databases">
        <authorList>
            <person name="de Groot N.N."/>
        </authorList>
    </citation>
    <scope>NUCLEOTIDE SEQUENCE [LARGE SCALE GENOMIC DNA]</scope>
    <source>
        <strain evidence="3 4">DSM 15230</strain>
    </source>
</reference>
<dbReference type="InterPro" id="IPR036425">
    <property type="entry name" value="MoaB/Mog-like_dom_sf"/>
</dbReference>
<gene>
    <name evidence="1" type="primary">cinA</name>
    <name evidence="3" type="ORF">SAMN02910343_00420</name>
</gene>
<dbReference type="NCBIfam" id="TIGR00200">
    <property type="entry name" value="cinA_nterm"/>
    <property type="match status" value="1"/>
</dbReference>